<dbReference type="InterPro" id="IPR050105">
    <property type="entry name" value="MoCo_biosynth_MoaA/MoaC"/>
</dbReference>
<dbReference type="CDD" id="cd21117">
    <property type="entry name" value="Twitch_MoaA"/>
    <property type="match status" value="1"/>
</dbReference>
<evidence type="ECO:0000313" key="15">
    <source>
        <dbReference type="Proteomes" id="UP000466307"/>
    </source>
</evidence>
<evidence type="ECO:0000256" key="8">
    <source>
        <dbReference type="ARBA" id="ARBA00023134"/>
    </source>
</evidence>
<dbReference type="NCBIfam" id="TIGR02666">
    <property type="entry name" value="moaA"/>
    <property type="match status" value="1"/>
</dbReference>
<feature type="binding site" evidence="12">
    <location>
        <position position="59"/>
    </location>
    <ligand>
        <name>[4Fe-4S] cluster</name>
        <dbReference type="ChEBI" id="CHEBI:49883"/>
        <label>1</label>
        <note>4Fe-4S-S-AdoMet</note>
    </ligand>
</feature>
<dbReference type="PANTHER" id="PTHR22960:SF0">
    <property type="entry name" value="MOLYBDENUM COFACTOR BIOSYNTHESIS PROTEIN 1"/>
    <property type="match status" value="1"/>
</dbReference>
<gene>
    <name evidence="12 14" type="primary">moaA</name>
    <name evidence="14" type="ORF">GYA93_23090</name>
</gene>
<evidence type="ECO:0000256" key="3">
    <source>
        <dbReference type="ARBA" id="ARBA00022691"/>
    </source>
</evidence>
<dbReference type="EC" id="4.1.99.22" evidence="1 12"/>
<keyword evidence="10 12" id="KW-0456">Lyase</keyword>
<dbReference type="GO" id="GO:0006777">
    <property type="term" value="P:Mo-molybdopterin cofactor biosynthetic process"/>
    <property type="evidence" value="ECO:0007669"/>
    <property type="project" value="UniProtKB-UniRule"/>
</dbReference>
<dbReference type="GO" id="GO:0046872">
    <property type="term" value="F:metal ion binding"/>
    <property type="evidence" value="ECO:0007669"/>
    <property type="project" value="UniProtKB-KW"/>
</dbReference>
<comment type="similarity">
    <text evidence="12">Belongs to the radical SAM superfamily. MoaA family.</text>
</comment>
<feature type="binding site" evidence="12">
    <location>
        <position position="62"/>
    </location>
    <ligand>
        <name>[4Fe-4S] cluster</name>
        <dbReference type="ChEBI" id="CHEBI:49883"/>
        <label>1</label>
        <note>4Fe-4S-S-AdoMet</note>
    </ligand>
</feature>
<dbReference type="InterPro" id="IPR000385">
    <property type="entry name" value="MoaA_NifB_PqqE_Fe-S-bd_CS"/>
</dbReference>
<evidence type="ECO:0000256" key="6">
    <source>
        <dbReference type="ARBA" id="ARBA00023004"/>
    </source>
</evidence>
<keyword evidence="5 12" id="KW-0547">Nucleotide-binding</keyword>
<feature type="binding site" evidence="12">
    <location>
        <position position="312"/>
    </location>
    <ligand>
        <name>[4Fe-4S] cluster</name>
        <dbReference type="ChEBI" id="CHEBI:49883"/>
        <label>2</label>
        <note>4Fe-4S-substrate</note>
    </ligand>
</feature>
<dbReference type="Proteomes" id="UP000466307">
    <property type="component" value="Unassembled WGS sequence"/>
</dbReference>
<dbReference type="SFLD" id="SFLDG01386">
    <property type="entry name" value="main_SPASM_domain-containing"/>
    <property type="match status" value="1"/>
</dbReference>
<sequence>MTTVHLGLPLPSRTADPCLPGLCAPDTTPAGPDNRLWDTHGRVATDLRVSVTDRCNLRCRYCMPAEGLDWLPGDDLLTTDEVIRVLTVAVRDLGVRAIRFTGGEPLLRRDLEEIVAAVAGLDERPDIAMTTNGLGLTRRIGGLVDAGLTRVNISLDTVDAARFAEITRRDRLGDVLDGLAAARAAGLHPVKVNAVLPDRSDLSRLPDLLRFCLDHGYQLRVIEQMPLDAGHDWDRASMVTADEILATLQAGFDLRPDPTPRGAAPAQTWLVDGYTEPHGGPARVGVIASVTRPFCGDCDRTRLTADGALRNCLFATSETSLLPALRGGPLSVDTDAAIARLWRGNAWAKGPGHAVNSAGFHQPDRPMSAIGG</sequence>
<comment type="cofactor">
    <cofactor evidence="12">
        <name>[4Fe-4S] cluster</name>
        <dbReference type="ChEBI" id="CHEBI:49883"/>
    </cofactor>
    <text evidence="12">Binds 2 [4Fe-4S] clusters. Binds 1 [4Fe-4S] cluster coordinated with 3 cysteines and an exchangeable S-adenosyl-L-methionine and 1 [4Fe-4S] cluster coordinated with 3 cysteines and the GTP-derived substrate.</text>
</comment>
<evidence type="ECO:0000256" key="10">
    <source>
        <dbReference type="ARBA" id="ARBA00023239"/>
    </source>
</evidence>
<dbReference type="SFLD" id="SFLDG01383">
    <property type="entry name" value="cyclic_pyranopterin_phosphate"/>
    <property type="match status" value="1"/>
</dbReference>
<feature type="binding site" evidence="12">
    <location>
        <position position="191"/>
    </location>
    <ligand>
        <name>GTP</name>
        <dbReference type="ChEBI" id="CHEBI:37565"/>
    </ligand>
</feature>
<feature type="binding site" evidence="12">
    <location>
        <position position="295"/>
    </location>
    <ligand>
        <name>[4Fe-4S] cluster</name>
        <dbReference type="ChEBI" id="CHEBI:49883"/>
        <label>2</label>
        <note>4Fe-4S-substrate</note>
    </ligand>
</feature>
<dbReference type="Pfam" id="PF06463">
    <property type="entry name" value="Mob_synth_C"/>
    <property type="match status" value="1"/>
</dbReference>
<dbReference type="GO" id="GO:1904047">
    <property type="term" value="F:S-adenosyl-L-methionine binding"/>
    <property type="evidence" value="ECO:0007669"/>
    <property type="project" value="UniProtKB-UniRule"/>
</dbReference>
<dbReference type="Gene3D" id="3.20.20.70">
    <property type="entry name" value="Aldolase class I"/>
    <property type="match status" value="1"/>
</dbReference>
<evidence type="ECO:0000256" key="12">
    <source>
        <dbReference type="HAMAP-Rule" id="MF_01225"/>
    </source>
</evidence>
<accession>A0A7K3LWU4</accession>
<evidence type="ECO:0000313" key="14">
    <source>
        <dbReference type="EMBL" id="NDK92421.1"/>
    </source>
</evidence>
<evidence type="ECO:0000256" key="5">
    <source>
        <dbReference type="ARBA" id="ARBA00022741"/>
    </source>
</evidence>
<dbReference type="PROSITE" id="PS51918">
    <property type="entry name" value="RADICAL_SAM"/>
    <property type="match status" value="1"/>
</dbReference>
<feature type="binding site" evidence="12">
    <location>
        <position position="298"/>
    </location>
    <ligand>
        <name>[4Fe-4S] cluster</name>
        <dbReference type="ChEBI" id="CHEBI:49883"/>
        <label>2</label>
        <note>4Fe-4S-substrate</note>
    </ligand>
</feature>
<dbReference type="GO" id="GO:0005525">
    <property type="term" value="F:GTP binding"/>
    <property type="evidence" value="ECO:0007669"/>
    <property type="project" value="UniProtKB-UniRule"/>
</dbReference>
<comment type="caution">
    <text evidence="14">The sequence shown here is derived from an EMBL/GenBank/DDBJ whole genome shotgun (WGS) entry which is preliminary data.</text>
</comment>
<dbReference type="SFLD" id="SFLDS00029">
    <property type="entry name" value="Radical_SAM"/>
    <property type="match status" value="1"/>
</dbReference>
<feature type="binding site" evidence="12">
    <location>
        <position position="130"/>
    </location>
    <ligand>
        <name>GTP</name>
        <dbReference type="ChEBI" id="CHEBI:37565"/>
    </ligand>
</feature>
<feature type="binding site" evidence="12">
    <location>
        <position position="61"/>
    </location>
    <ligand>
        <name>S-adenosyl-L-methionine</name>
        <dbReference type="ChEBI" id="CHEBI:59789"/>
    </ligand>
</feature>
<dbReference type="PANTHER" id="PTHR22960">
    <property type="entry name" value="MOLYBDOPTERIN COFACTOR SYNTHESIS PROTEIN A"/>
    <property type="match status" value="1"/>
</dbReference>
<comment type="function">
    <text evidence="12">Catalyzes the cyclization of GTP to (8S)-3',8-cyclo-7,8-dihydroguanosine 5'-triphosphate.</text>
</comment>
<dbReference type="PROSITE" id="PS01305">
    <property type="entry name" value="MOAA_NIFB_PQQE"/>
    <property type="match status" value="1"/>
</dbReference>
<feature type="binding site" evidence="12">
    <location>
        <position position="154"/>
    </location>
    <ligand>
        <name>S-adenosyl-L-methionine</name>
        <dbReference type="ChEBI" id="CHEBI:59789"/>
    </ligand>
</feature>
<organism evidence="14 15">
    <name type="scientific">Gordonia desulfuricans</name>
    <dbReference type="NCBI Taxonomy" id="89051"/>
    <lineage>
        <taxon>Bacteria</taxon>
        <taxon>Bacillati</taxon>
        <taxon>Actinomycetota</taxon>
        <taxon>Actinomycetes</taxon>
        <taxon>Mycobacteriales</taxon>
        <taxon>Gordoniaceae</taxon>
        <taxon>Gordonia</taxon>
    </lineage>
</organism>
<dbReference type="UniPathway" id="UPA00344"/>
<comment type="catalytic activity">
    <reaction evidence="11 12">
        <text>GTP + AH2 + S-adenosyl-L-methionine = (8S)-3',8-cyclo-7,8-dihydroguanosine 5'-triphosphate + 5'-deoxyadenosine + L-methionine + A + H(+)</text>
        <dbReference type="Rhea" id="RHEA:49576"/>
        <dbReference type="ChEBI" id="CHEBI:13193"/>
        <dbReference type="ChEBI" id="CHEBI:15378"/>
        <dbReference type="ChEBI" id="CHEBI:17319"/>
        <dbReference type="ChEBI" id="CHEBI:17499"/>
        <dbReference type="ChEBI" id="CHEBI:37565"/>
        <dbReference type="ChEBI" id="CHEBI:57844"/>
        <dbReference type="ChEBI" id="CHEBI:59789"/>
        <dbReference type="ChEBI" id="CHEBI:131766"/>
        <dbReference type="EC" id="4.1.99.22"/>
    </reaction>
</comment>
<comment type="subunit">
    <text evidence="12">Monomer and homodimer.</text>
</comment>
<protein>
    <recommendedName>
        <fullName evidence="1 12">GTP 3',8-cyclase</fullName>
        <ecNumber evidence="1 12">4.1.99.22</ecNumber>
    </recommendedName>
    <alternativeName>
        <fullName evidence="12">Molybdenum cofactor biosynthesis protein A</fullName>
    </alternativeName>
</protein>
<dbReference type="AlphaFoldDB" id="A0A7K3LWU4"/>
<dbReference type="GO" id="GO:0061799">
    <property type="term" value="F:cyclic pyranopterin monophosphate synthase activity"/>
    <property type="evidence" value="ECO:0007669"/>
    <property type="project" value="TreeGrafter"/>
</dbReference>
<proteinExistence type="inferred from homology"/>
<keyword evidence="3 12" id="KW-0949">S-adenosyl-L-methionine</keyword>
<dbReference type="RefSeq" id="WP_059036994.1">
    <property type="nucleotide sequence ID" value="NZ_JAADZU010000120.1"/>
</dbReference>
<keyword evidence="2 12" id="KW-0004">4Fe-4S</keyword>
<comment type="pathway">
    <text evidence="12">Cofactor biosynthesis; molybdopterin biosynthesis.</text>
</comment>
<evidence type="ECO:0000259" key="13">
    <source>
        <dbReference type="PROSITE" id="PS51918"/>
    </source>
</evidence>
<dbReference type="InterPro" id="IPR010505">
    <property type="entry name" value="MoaA_twitch"/>
</dbReference>
<keyword evidence="4 12" id="KW-0479">Metal-binding</keyword>
<dbReference type="InterPro" id="IPR007197">
    <property type="entry name" value="rSAM"/>
</dbReference>
<evidence type="ECO:0000256" key="11">
    <source>
        <dbReference type="ARBA" id="ARBA00048697"/>
    </source>
</evidence>
<keyword evidence="7 12" id="KW-0411">Iron-sulfur</keyword>
<evidence type="ECO:0000256" key="9">
    <source>
        <dbReference type="ARBA" id="ARBA00023150"/>
    </source>
</evidence>
<keyword evidence="15" id="KW-1185">Reference proteome</keyword>
<feature type="binding site" evidence="12">
    <location>
        <position position="48"/>
    </location>
    <ligand>
        <name>GTP</name>
        <dbReference type="ChEBI" id="CHEBI:37565"/>
    </ligand>
</feature>
<feature type="domain" description="Radical SAM core" evidence="13">
    <location>
        <begin position="39"/>
        <end position="257"/>
    </location>
</feature>
<dbReference type="InterPro" id="IPR006638">
    <property type="entry name" value="Elp3/MiaA/NifB-like_rSAM"/>
</dbReference>
<keyword evidence="6 12" id="KW-0408">Iron</keyword>
<dbReference type="GO" id="GO:0061798">
    <property type="term" value="F:GTP 3',8'-cyclase activity"/>
    <property type="evidence" value="ECO:0007669"/>
    <property type="project" value="UniProtKB-UniRule"/>
</dbReference>
<reference evidence="14 15" key="1">
    <citation type="submission" date="2020-01" db="EMBL/GenBank/DDBJ databases">
        <title>Investigation of new actinobacteria for the biodesulphurisation of diesel fuel.</title>
        <authorList>
            <person name="Athi Narayanan S.M."/>
        </authorList>
    </citation>
    <scope>NUCLEOTIDE SEQUENCE [LARGE SCALE GENOMIC DNA]</scope>
    <source>
        <strain evidence="14 15">213E</strain>
    </source>
</reference>
<feature type="binding site" evidence="12">
    <location>
        <position position="103"/>
    </location>
    <ligand>
        <name>S-adenosyl-L-methionine</name>
        <dbReference type="ChEBI" id="CHEBI:59789"/>
    </ligand>
</feature>
<feature type="binding site" evidence="12">
    <location>
        <begin position="300"/>
        <end position="302"/>
    </location>
    <ligand>
        <name>GTP</name>
        <dbReference type="ChEBI" id="CHEBI:37565"/>
    </ligand>
</feature>
<dbReference type="CDD" id="cd01335">
    <property type="entry name" value="Radical_SAM"/>
    <property type="match status" value="1"/>
</dbReference>
<feature type="binding site" evidence="12">
    <location>
        <position position="99"/>
    </location>
    <ligand>
        <name>GTP</name>
        <dbReference type="ChEBI" id="CHEBI:37565"/>
    </ligand>
</feature>
<dbReference type="SUPFAM" id="SSF102114">
    <property type="entry name" value="Radical SAM enzymes"/>
    <property type="match status" value="1"/>
</dbReference>
<dbReference type="HAMAP" id="MF_01225_B">
    <property type="entry name" value="MoaA_B"/>
    <property type="match status" value="1"/>
</dbReference>
<dbReference type="InterPro" id="IPR058240">
    <property type="entry name" value="rSAM_sf"/>
</dbReference>
<dbReference type="GO" id="GO:0051539">
    <property type="term" value="F:4 iron, 4 sulfur cluster binding"/>
    <property type="evidence" value="ECO:0007669"/>
    <property type="project" value="UniProtKB-UniRule"/>
</dbReference>
<name>A0A7K3LWU4_9ACTN</name>
<keyword evidence="8 12" id="KW-0342">GTP-binding</keyword>
<dbReference type="InterPro" id="IPR013483">
    <property type="entry name" value="MoaA"/>
</dbReference>
<feature type="binding site" evidence="12">
    <location>
        <position position="225"/>
    </location>
    <ligand>
        <name>S-adenosyl-L-methionine</name>
        <dbReference type="ChEBI" id="CHEBI:59789"/>
    </ligand>
</feature>
<dbReference type="EMBL" id="JAADZU010000120">
    <property type="protein sequence ID" value="NDK92421.1"/>
    <property type="molecule type" value="Genomic_DNA"/>
</dbReference>
<evidence type="ECO:0000256" key="7">
    <source>
        <dbReference type="ARBA" id="ARBA00023014"/>
    </source>
</evidence>
<feature type="binding site" evidence="12">
    <location>
        <position position="55"/>
    </location>
    <ligand>
        <name>[4Fe-4S] cluster</name>
        <dbReference type="ChEBI" id="CHEBI:49883"/>
        <label>1</label>
        <note>4Fe-4S-S-AdoMet</note>
    </ligand>
</feature>
<dbReference type="SFLD" id="SFLDG01067">
    <property type="entry name" value="SPASM/twitch_domain_containing"/>
    <property type="match status" value="1"/>
</dbReference>
<evidence type="ECO:0000256" key="1">
    <source>
        <dbReference type="ARBA" id="ARBA00012167"/>
    </source>
</evidence>
<dbReference type="Pfam" id="PF04055">
    <property type="entry name" value="Radical_SAM"/>
    <property type="match status" value="1"/>
</dbReference>
<evidence type="ECO:0000256" key="2">
    <source>
        <dbReference type="ARBA" id="ARBA00022485"/>
    </source>
</evidence>
<dbReference type="SMART" id="SM00729">
    <property type="entry name" value="Elp3"/>
    <property type="match status" value="1"/>
</dbReference>
<dbReference type="InterPro" id="IPR013785">
    <property type="entry name" value="Aldolase_TIM"/>
</dbReference>
<dbReference type="InterPro" id="IPR040064">
    <property type="entry name" value="MoaA-like"/>
</dbReference>
<keyword evidence="9 12" id="KW-0501">Molybdenum cofactor biosynthesis</keyword>
<evidence type="ECO:0000256" key="4">
    <source>
        <dbReference type="ARBA" id="ARBA00022723"/>
    </source>
</evidence>